<evidence type="ECO:0000313" key="7">
    <source>
        <dbReference type="EMBL" id="SHK41153.1"/>
    </source>
</evidence>
<keyword evidence="4" id="KW-0862">Zinc</keyword>
<dbReference type="Proteomes" id="UP000184510">
    <property type="component" value="Unassembled WGS sequence"/>
</dbReference>
<dbReference type="InterPro" id="IPR035439">
    <property type="entry name" value="UPF0145_dom_sf"/>
</dbReference>
<dbReference type="STRING" id="1123071.SAMN02745181_3754"/>
<dbReference type="PANTHER" id="PTHR34068:SF1">
    <property type="entry name" value="UPF0145 PROTEIN YBJQ"/>
    <property type="match status" value="1"/>
</dbReference>
<dbReference type="PROSITE" id="PS01358">
    <property type="entry name" value="ZF_RANBP2_1"/>
    <property type="match status" value="1"/>
</dbReference>
<evidence type="ECO:0000256" key="4">
    <source>
        <dbReference type="ARBA" id="ARBA00022833"/>
    </source>
</evidence>
<dbReference type="Gene3D" id="3.30.110.70">
    <property type="entry name" value="Hypothetical protein apc22750. Chain B"/>
    <property type="match status" value="1"/>
</dbReference>
<name>A0A1M6S8T7_9BACT</name>
<dbReference type="GO" id="GO:0008270">
    <property type="term" value="F:zinc ion binding"/>
    <property type="evidence" value="ECO:0007669"/>
    <property type="project" value="UniProtKB-KW"/>
</dbReference>
<evidence type="ECO:0000256" key="2">
    <source>
        <dbReference type="ARBA" id="ARBA00022723"/>
    </source>
</evidence>
<keyword evidence="3" id="KW-0863">Zinc-finger</keyword>
<evidence type="ECO:0000256" key="1">
    <source>
        <dbReference type="ARBA" id="ARBA00010751"/>
    </source>
</evidence>
<dbReference type="EMBL" id="FQYR01000009">
    <property type="protein sequence ID" value="SHK41153.1"/>
    <property type="molecule type" value="Genomic_DNA"/>
</dbReference>
<dbReference type="PANTHER" id="PTHR34068">
    <property type="entry name" value="UPF0145 PROTEIN YBJQ"/>
    <property type="match status" value="1"/>
</dbReference>
<dbReference type="HAMAP" id="MF_00338">
    <property type="entry name" value="UPF0145"/>
    <property type="match status" value="1"/>
</dbReference>
<organism evidence="7 8">
    <name type="scientific">Rubritalea squalenifaciens DSM 18772</name>
    <dbReference type="NCBI Taxonomy" id="1123071"/>
    <lineage>
        <taxon>Bacteria</taxon>
        <taxon>Pseudomonadati</taxon>
        <taxon>Verrucomicrobiota</taxon>
        <taxon>Verrucomicrobiia</taxon>
        <taxon>Verrucomicrobiales</taxon>
        <taxon>Rubritaleaceae</taxon>
        <taxon>Rubritalea</taxon>
    </lineage>
</organism>
<protein>
    <recommendedName>
        <fullName evidence="5">UPF0145 protein SAMN02745181_3754</fullName>
    </recommendedName>
</protein>
<feature type="domain" description="RanBP2-type" evidence="6">
    <location>
        <begin position="3"/>
        <end position="22"/>
    </location>
</feature>
<dbReference type="FunCoup" id="A0A1M6S8T7">
    <property type="interactions" value="98"/>
</dbReference>
<evidence type="ECO:0000256" key="5">
    <source>
        <dbReference type="HAMAP-Rule" id="MF_00338"/>
    </source>
</evidence>
<keyword evidence="2" id="KW-0479">Metal-binding</keyword>
<dbReference type="InterPro" id="IPR002765">
    <property type="entry name" value="UPF0145_YbjQ-like"/>
</dbReference>
<dbReference type="InParanoid" id="A0A1M6S8T7"/>
<dbReference type="AlphaFoldDB" id="A0A1M6S8T7"/>
<evidence type="ECO:0000259" key="6">
    <source>
        <dbReference type="PROSITE" id="PS01358"/>
    </source>
</evidence>
<reference evidence="7 8" key="1">
    <citation type="submission" date="2016-11" db="EMBL/GenBank/DDBJ databases">
        <authorList>
            <person name="Jaros S."/>
            <person name="Januszkiewicz K."/>
            <person name="Wedrychowicz H."/>
        </authorList>
    </citation>
    <scope>NUCLEOTIDE SEQUENCE [LARGE SCALE GENOMIC DNA]</scope>
    <source>
        <strain evidence="7 8">DSM 18772</strain>
    </source>
</reference>
<sequence>MSWTCKHCEVLNDDIHPACWCCKADRLGNLPGSQESGYSMPCSTTPQIPGKEISETKGVVFGEAIMGANIVRDFAASVRNIVGGRAGAYENSLKNGREIAIQEMLEEAKAMGADAVVGIDIDYESINQGMLMICASGTAVTLKD</sequence>
<dbReference type="SUPFAM" id="SSF117782">
    <property type="entry name" value="YbjQ-like"/>
    <property type="match status" value="1"/>
</dbReference>
<comment type="similarity">
    <text evidence="1 5">Belongs to the UPF0145 family.</text>
</comment>
<keyword evidence="8" id="KW-1185">Reference proteome</keyword>
<dbReference type="Pfam" id="PF01906">
    <property type="entry name" value="YbjQ_1"/>
    <property type="match status" value="1"/>
</dbReference>
<gene>
    <name evidence="7" type="ORF">SAMN02745181_3754</name>
</gene>
<dbReference type="InterPro" id="IPR001876">
    <property type="entry name" value="Znf_RanBP2"/>
</dbReference>
<accession>A0A1M6S8T7</accession>
<proteinExistence type="inferred from homology"/>
<evidence type="ECO:0000256" key="3">
    <source>
        <dbReference type="ARBA" id="ARBA00022771"/>
    </source>
</evidence>
<evidence type="ECO:0000313" key="8">
    <source>
        <dbReference type="Proteomes" id="UP000184510"/>
    </source>
</evidence>